<dbReference type="Gene3D" id="1.20.1530.20">
    <property type="match status" value="1"/>
</dbReference>
<feature type="transmembrane region" description="Helical" evidence="10">
    <location>
        <begin position="6"/>
        <end position="24"/>
    </location>
</feature>
<evidence type="ECO:0000256" key="3">
    <source>
        <dbReference type="ARBA" id="ARBA00022449"/>
    </source>
</evidence>
<dbReference type="GO" id="GO:0012505">
    <property type="term" value="C:endomembrane system"/>
    <property type="evidence" value="ECO:0007669"/>
    <property type="project" value="UniProtKB-SubCell"/>
</dbReference>
<evidence type="ECO:0000256" key="6">
    <source>
        <dbReference type="ARBA" id="ARBA00022958"/>
    </source>
</evidence>
<feature type="transmembrane region" description="Helical" evidence="10">
    <location>
        <begin position="31"/>
        <end position="48"/>
    </location>
</feature>
<gene>
    <name evidence="12" type="ORF">G5C33_17795</name>
</gene>
<reference evidence="12 13" key="1">
    <citation type="submission" date="2020-02" db="EMBL/GenBank/DDBJ databases">
        <authorList>
            <person name="Zheng R.K."/>
            <person name="Sun C.M."/>
        </authorList>
    </citation>
    <scope>NUCLEOTIDE SEQUENCE [LARGE SCALE GENOMIC DNA]</scope>
    <source>
        <strain evidence="13">zrk23</strain>
    </source>
</reference>
<keyword evidence="13" id="KW-1185">Reference proteome</keyword>
<sequence length="573" mass="60633">MHADIPFLSEILLFLVAAGLIIPLTHRIRISPVLGFLCVGLLIGPYGLGRLAGTWPVLEHVVVHDAEGVATIGELGVVFLLFAIGLELSLAQLWAMRKLVFGLGGAQVLLCGLAIGLIANAYGNPPGASIILGLCLALSSTAIVMQLLSEKLQLSTPAGRASFGILLFQDLAVVPILFLIGVFGAQTEGPVLLSALKALGMAVGVIVGILAVGRLIVRPLLRIAAASGIREQFMAAVLLLVIGTATLTAAAGLSMALGAFLAGLLFSGTEYRHQINSDIEPFKGLLLALFFISVGMSLDPYAVYSQLGLVVMSAIGLILLKAAIMVPLGRAFGLNWATSAQTALLLGEGGEFALVAVTTAMSVAVMDRDVGQFMLLVVVVTMFLTPGLELLARRTGAAVRDRFGSEEAMPQAEDMADRVVIGGFGRVGQMLARLLEDNRIAYVALDQDPELVAEHRRRGAPVYFGDASKPEVLEHLGLRQARAFAATMDQGRASEHLVGAVHRAWPDVPIFARARDPEHARRLIELGATSATPETTEASLRLSEDLLGSVGIPDDAARAIIERYRAESREWAA</sequence>
<feature type="transmembrane region" description="Helical" evidence="10">
    <location>
        <begin position="233"/>
        <end position="262"/>
    </location>
</feature>
<dbReference type="EMBL" id="CP049109">
    <property type="protein sequence ID" value="QIG81455.1"/>
    <property type="molecule type" value="Genomic_DNA"/>
</dbReference>
<feature type="transmembrane region" description="Helical" evidence="10">
    <location>
        <begin position="191"/>
        <end position="212"/>
    </location>
</feature>
<keyword evidence="4" id="KW-0633">Potassium transport</keyword>
<name>A0A6G6Y947_9SPHN</name>
<proteinExistence type="predicted"/>
<feature type="transmembrane region" description="Helical" evidence="10">
    <location>
        <begin position="161"/>
        <end position="185"/>
    </location>
</feature>
<evidence type="ECO:0000256" key="9">
    <source>
        <dbReference type="ARBA" id="ARBA00023136"/>
    </source>
</evidence>
<keyword evidence="8" id="KW-0406">Ion transport</keyword>
<dbReference type="PROSITE" id="PS51201">
    <property type="entry name" value="RCK_N"/>
    <property type="match status" value="1"/>
</dbReference>
<dbReference type="KEGG" id="spzr:G5C33_17795"/>
<evidence type="ECO:0000256" key="10">
    <source>
        <dbReference type="SAM" id="Phobius"/>
    </source>
</evidence>
<keyword evidence="3" id="KW-0050">Antiport</keyword>
<feature type="transmembrane region" description="Helical" evidence="10">
    <location>
        <begin position="68"/>
        <end position="88"/>
    </location>
</feature>
<keyword evidence="7 10" id="KW-1133">Transmembrane helix</keyword>
<dbReference type="InterPro" id="IPR036291">
    <property type="entry name" value="NAD(P)-bd_dom_sf"/>
</dbReference>
<dbReference type="AlphaFoldDB" id="A0A6G6Y947"/>
<evidence type="ECO:0000256" key="2">
    <source>
        <dbReference type="ARBA" id="ARBA00022448"/>
    </source>
</evidence>
<keyword evidence="5 10" id="KW-0812">Transmembrane</keyword>
<comment type="subcellular location">
    <subcellularLocation>
        <location evidence="1">Endomembrane system</location>
        <topology evidence="1">Multi-pass membrane protein</topology>
    </subcellularLocation>
</comment>
<dbReference type="PANTHER" id="PTHR46157">
    <property type="entry name" value="K(+) EFFLUX ANTIPORTER 3, CHLOROPLASTIC"/>
    <property type="match status" value="1"/>
</dbReference>
<dbReference type="PANTHER" id="PTHR46157:SF4">
    <property type="entry name" value="K(+) EFFLUX ANTIPORTER 3, CHLOROPLASTIC"/>
    <property type="match status" value="1"/>
</dbReference>
<evidence type="ECO:0000256" key="8">
    <source>
        <dbReference type="ARBA" id="ARBA00023065"/>
    </source>
</evidence>
<evidence type="ECO:0000256" key="4">
    <source>
        <dbReference type="ARBA" id="ARBA00022538"/>
    </source>
</evidence>
<dbReference type="GO" id="GO:1902600">
    <property type="term" value="P:proton transmembrane transport"/>
    <property type="evidence" value="ECO:0007669"/>
    <property type="project" value="InterPro"/>
</dbReference>
<keyword evidence="9 10" id="KW-0472">Membrane</keyword>
<organism evidence="12 13">
    <name type="scientific">Stakelama tenebrarum</name>
    <dbReference type="NCBI Taxonomy" id="2711215"/>
    <lineage>
        <taxon>Bacteria</taxon>
        <taxon>Pseudomonadati</taxon>
        <taxon>Pseudomonadota</taxon>
        <taxon>Alphaproteobacteria</taxon>
        <taxon>Sphingomonadales</taxon>
        <taxon>Sphingomonadaceae</taxon>
        <taxon>Stakelama</taxon>
    </lineage>
</organism>
<evidence type="ECO:0000313" key="12">
    <source>
        <dbReference type="EMBL" id="QIG81455.1"/>
    </source>
</evidence>
<dbReference type="GO" id="GO:0006813">
    <property type="term" value="P:potassium ion transport"/>
    <property type="evidence" value="ECO:0007669"/>
    <property type="project" value="UniProtKB-KW"/>
</dbReference>
<dbReference type="InterPro" id="IPR003148">
    <property type="entry name" value="RCK_N"/>
</dbReference>
<dbReference type="InterPro" id="IPR006153">
    <property type="entry name" value="Cation/H_exchanger_TM"/>
</dbReference>
<evidence type="ECO:0000259" key="11">
    <source>
        <dbReference type="PROSITE" id="PS51201"/>
    </source>
</evidence>
<dbReference type="Pfam" id="PF00999">
    <property type="entry name" value="Na_H_Exchanger"/>
    <property type="match status" value="1"/>
</dbReference>
<feature type="domain" description="RCK N-terminal" evidence="11">
    <location>
        <begin position="416"/>
        <end position="535"/>
    </location>
</feature>
<dbReference type="RefSeq" id="WP_165328382.1">
    <property type="nucleotide sequence ID" value="NZ_CP049109.1"/>
</dbReference>
<keyword evidence="6" id="KW-0630">Potassium</keyword>
<keyword evidence="2" id="KW-0813">Transport</keyword>
<feature type="transmembrane region" description="Helical" evidence="10">
    <location>
        <begin position="309"/>
        <end position="328"/>
    </location>
</feature>
<dbReference type="FunFam" id="3.40.50.720:FF:000036">
    <property type="entry name" value="Glutathione-regulated potassium-efflux system protein KefB"/>
    <property type="match status" value="1"/>
</dbReference>
<evidence type="ECO:0000256" key="1">
    <source>
        <dbReference type="ARBA" id="ARBA00004127"/>
    </source>
</evidence>
<evidence type="ECO:0000256" key="5">
    <source>
        <dbReference type="ARBA" id="ARBA00022692"/>
    </source>
</evidence>
<dbReference type="InterPro" id="IPR038770">
    <property type="entry name" value="Na+/solute_symporter_sf"/>
</dbReference>
<dbReference type="Gene3D" id="3.40.50.720">
    <property type="entry name" value="NAD(P)-binding Rossmann-like Domain"/>
    <property type="match status" value="1"/>
</dbReference>
<feature type="transmembrane region" description="Helical" evidence="10">
    <location>
        <begin position="128"/>
        <end position="149"/>
    </location>
</feature>
<feature type="transmembrane region" description="Helical" evidence="10">
    <location>
        <begin position="100"/>
        <end position="122"/>
    </location>
</feature>
<dbReference type="SUPFAM" id="SSF51735">
    <property type="entry name" value="NAD(P)-binding Rossmann-fold domains"/>
    <property type="match status" value="1"/>
</dbReference>
<accession>A0A6G6Y947</accession>
<dbReference type="GO" id="GO:0015297">
    <property type="term" value="F:antiporter activity"/>
    <property type="evidence" value="ECO:0007669"/>
    <property type="project" value="UniProtKB-KW"/>
</dbReference>
<evidence type="ECO:0000256" key="7">
    <source>
        <dbReference type="ARBA" id="ARBA00022989"/>
    </source>
</evidence>
<protein>
    <submittedName>
        <fullName evidence="12">Potassium transporter</fullName>
    </submittedName>
</protein>
<dbReference type="Proteomes" id="UP000501568">
    <property type="component" value="Chromosome"/>
</dbReference>
<dbReference type="Pfam" id="PF02254">
    <property type="entry name" value="TrkA_N"/>
    <property type="match status" value="1"/>
</dbReference>
<feature type="transmembrane region" description="Helical" evidence="10">
    <location>
        <begin position="370"/>
        <end position="392"/>
    </location>
</feature>
<evidence type="ECO:0000313" key="13">
    <source>
        <dbReference type="Proteomes" id="UP000501568"/>
    </source>
</evidence>
<dbReference type="GO" id="GO:0005886">
    <property type="term" value="C:plasma membrane"/>
    <property type="evidence" value="ECO:0007669"/>
    <property type="project" value="TreeGrafter"/>
</dbReference>